<feature type="region of interest" description="Disordered" evidence="1">
    <location>
        <begin position="138"/>
        <end position="157"/>
    </location>
</feature>
<name>A0A518AY48_9BACT</name>
<feature type="transmembrane region" description="Helical" evidence="2">
    <location>
        <begin position="17"/>
        <end position="34"/>
    </location>
</feature>
<feature type="transmembrane region" description="Helical" evidence="2">
    <location>
        <begin position="314"/>
        <end position="335"/>
    </location>
</feature>
<reference evidence="3 4" key="1">
    <citation type="submission" date="2019-02" db="EMBL/GenBank/DDBJ databases">
        <title>Deep-cultivation of Planctomycetes and their phenomic and genomic characterization uncovers novel biology.</title>
        <authorList>
            <person name="Wiegand S."/>
            <person name="Jogler M."/>
            <person name="Boedeker C."/>
            <person name="Pinto D."/>
            <person name="Vollmers J."/>
            <person name="Rivas-Marin E."/>
            <person name="Kohn T."/>
            <person name="Peeters S.H."/>
            <person name="Heuer A."/>
            <person name="Rast P."/>
            <person name="Oberbeckmann S."/>
            <person name="Bunk B."/>
            <person name="Jeske O."/>
            <person name="Meyerdierks A."/>
            <person name="Storesund J.E."/>
            <person name="Kallscheuer N."/>
            <person name="Luecker S."/>
            <person name="Lage O.M."/>
            <person name="Pohl T."/>
            <person name="Merkel B.J."/>
            <person name="Hornburger P."/>
            <person name="Mueller R.-W."/>
            <person name="Bruemmer F."/>
            <person name="Labrenz M."/>
            <person name="Spormann A.M."/>
            <person name="Op den Camp H."/>
            <person name="Overmann J."/>
            <person name="Amann R."/>
            <person name="Jetten M.S.M."/>
            <person name="Mascher T."/>
            <person name="Medema M.H."/>
            <person name="Devos D.P."/>
            <person name="Kaster A.-K."/>
            <person name="Ovreas L."/>
            <person name="Rohde M."/>
            <person name="Galperin M.Y."/>
            <person name="Jogler C."/>
        </authorList>
    </citation>
    <scope>NUCLEOTIDE SEQUENCE [LARGE SCALE GENOMIC DNA]</scope>
    <source>
        <strain evidence="3 4">Pan216</strain>
    </source>
</reference>
<evidence type="ECO:0000256" key="2">
    <source>
        <dbReference type="SAM" id="Phobius"/>
    </source>
</evidence>
<dbReference type="RefSeq" id="WP_145254277.1">
    <property type="nucleotide sequence ID" value="NZ_CP036279.1"/>
</dbReference>
<proteinExistence type="predicted"/>
<evidence type="ECO:0000313" key="4">
    <source>
        <dbReference type="Proteomes" id="UP000317093"/>
    </source>
</evidence>
<gene>
    <name evidence="3" type="ORF">Pan216_04880</name>
</gene>
<dbReference type="AlphaFoldDB" id="A0A518AY48"/>
<organism evidence="3 4">
    <name type="scientific">Kolteria novifilia</name>
    <dbReference type="NCBI Taxonomy" id="2527975"/>
    <lineage>
        <taxon>Bacteria</taxon>
        <taxon>Pseudomonadati</taxon>
        <taxon>Planctomycetota</taxon>
        <taxon>Planctomycetia</taxon>
        <taxon>Kolteriales</taxon>
        <taxon>Kolteriaceae</taxon>
        <taxon>Kolteria</taxon>
    </lineage>
</organism>
<feature type="compositionally biased region" description="Basic residues" evidence="1">
    <location>
        <begin position="148"/>
        <end position="157"/>
    </location>
</feature>
<evidence type="ECO:0000313" key="3">
    <source>
        <dbReference type="EMBL" id="QDU59657.1"/>
    </source>
</evidence>
<dbReference type="KEGG" id="knv:Pan216_04880"/>
<feature type="region of interest" description="Disordered" evidence="1">
    <location>
        <begin position="346"/>
        <end position="397"/>
    </location>
</feature>
<keyword evidence="4" id="KW-1185">Reference proteome</keyword>
<keyword evidence="2" id="KW-0812">Transmembrane</keyword>
<dbReference type="Proteomes" id="UP000317093">
    <property type="component" value="Chromosome"/>
</dbReference>
<accession>A0A518AY48</accession>
<dbReference type="EMBL" id="CP036279">
    <property type="protein sequence ID" value="QDU59657.1"/>
    <property type="molecule type" value="Genomic_DNA"/>
</dbReference>
<keyword evidence="2" id="KW-1133">Transmembrane helix</keyword>
<sequence>MPRRSSKIPPLLGKREIAHLLFLVAAMVFVIMAIREVRDPSLMRQLFLEEPVDAELVRIEPGPADQPQDERFVQIEGLPEGLPNLGAGIVQVAAIGDENEAPAEVPKGDGKDAFNPLGLVQTEECTEVNKVYLDEVEDEVDEPTSGSQKRKLTRAQLRERKRKSTPALFQLLCVASTTPPKVLAGKVRRDIFITNFYKDPDAYRGTPIHVVGALRRLEIEAEDLEFKNPYGLDKFYRAWIFVDDIDVPIVGLFTQLPEGIEPGLDVSERVSFDGMFLKLMEFKAADGSWYATPMLIGNSFKVIQPPEEKISTDIIIFIAVLLSLIGVGLVAFWYITKRDEQFSAELRSTATETPDFSAPPPSDVEPPHPTDEPPAPDPPEFTNEDHPEENPPQSFNE</sequence>
<dbReference type="OrthoDB" id="239825at2"/>
<evidence type="ECO:0000256" key="1">
    <source>
        <dbReference type="SAM" id="MobiDB-lite"/>
    </source>
</evidence>
<protein>
    <submittedName>
        <fullName evidence="3">Uncharacterized protein</fullName>
    </submittedName>
</protein>
<keyword evidence="2" id="KW-0472">Membrane</keyword>